<proteinExistence type="predicted"/>
<dbReference type="EMBL" id="BGZK01000559">
    <property type="protein sequence ID" value="GBP50161.1"/>
    <property type="molecule type" value="Genomic_DNA"/>
</dbReference>
<organism evidence="1 2">
    <name type="scientific">Eumeta variegata</name>
    <name type="common">Bagworm moth</name>
    <name type="synonym">Eumeta japonica</name>
    <dbReference type="NCBI Taxonomy" id="151549"/>
    <lineage>
        <taxon>Eukaryota</taxon>
        <taxon>Metazoa</taxon>
        <taxon>Ecdysozoa</taxon>
        <taxon>Arthropoda</taxon>
        <taxon>Hexapoda</taxon>
        <taxon>Insecta</taxon>
        <taxon>Pterygota</taxon>
        <taxon>Neoptera</taxon>
        <taxon>Endopterygota</taxon>
        <taxon>Lepidoptera</taxon>
        <taxon>Glossata</taxon>
        <taxon>Ditrysia</taxon>
        <taxon>Tineoidea</taxon>
        <taxon>Psychidae</taxon>
        <taxon>Oiketicinae</taxon>
        <taxon>Eumeta</taxon>
    </lineage>
</organism>
<keyword evidence="2" id="KW-1185">Reference proteome</keyword>
<evidence type="ECO:0000313" key="2">
    <source>
        <dbReference type="Proteomes" id="UP000299102"/>
    </source>
</evidence>
<reference evidence="1 2" key="1">
    <citation type="journal article" date="2019" name="Commun. Biol.">
        <title>The bagworm genome reveals a unique fibroin gene that provides high tensile strength.</title>
        <authorList>
            <person name="Kono N."/>
            <person name="Nakamura H."/>
            <person name="Ohtoshi R."/>
            <person name="Tomita M."/>
            <person name="Numata K."/>
            <person name="Arakawa K."/>
        </authorList>
    </citation>
    <scope>NUCLEOTIDE SEQUENCE [LARGE SCALE GENOMIC DNA]</scope>
</reference>
<dbReference type="Proteomes" id="UP000299102">
    <property type="component" value="Unassembled WGS sequence"/>
</dbReference>
<comment type="caution">
    <text evidence="1">The sequence shown here is derived from an EMBL/GenBank/DDBJ whole genome shotgun (WGS) entry which is preliminary data.</text>
</comment>
<protein>
    <submittedName>
        <fullName evidence="1">Uncharacterized protein</fullName>
    </submittedName>
</protein>
<dbReference type="AlphaFoldDB" id="A0A4C1WG78"/>
<name>A0A4C1WG78_EUMVA</name>
<accession>A0A4C1WG78</accession>
<sequence>MQNRGYAANFNTQQGMRLGHVNRQHGVSRAIGAESKAPRGNVTETKHRIELLCLSKHIELSLVICTEL</sequence>
<evidence type="ECO:0000313" key="1">
    <source>
        <dbReference type="EMBL" id="GBP50161.1"/>
    </source>
</evidence>
<gene>
    <name evidence="1" type="ORF">EVAR_42842_1</name>
</gene>